<protein>
    <submittedName>
        <fullName evidence="2">Uncharacterized protein</fullName>
    </submittedName>
</protein>
<gene>
    <name evidence="2" type="ORF">H4W19_03460</name>
</gene>
<evidence type="ECO:0000313" key="2">
    <source>
        <dbReference type="EMBL" id="QND80869.1"/>
    </source>
</evidence>
<organism evidence="2 3">
    <name type="scientific">Pseudoxanthomonas mexicana</name>
    <dbReference type="NCBI Taxonomy" id="128785"/>
    <lineage>
        <taxon>Bacteria</taxon>
        <taxon>Pseudomonadati</taxon>
        <taxon>Pseudomonadota</taxon>
        <taxon>Gammaproteobacteria</taxon>
        <taxon>Lysobacterales</taxon>
        <taxon>Lysobacteraceae</taxon>
        <taxon>Pseudoxanthomonas</taxon>
    </lineage>
</organism>
<accession>A0ABX6RFX9</accession>
<reference evidence="2 3" key="1">
    <citation type="submission" date="2020-08" db="EMBL/GenBank/DDBJ databases">
        <title>Streptomycin resistant and MDR strain, P. mexicana.</title>
        <authorList>
            <person name="Ganesh-kumar S."/>
            <person name="Zhe T."/>
            <person name="Yu Z."/>
            <person name="Min Y."/>
        </authorList>
    </citation>
    <scope>NUCLEOTIDE SEQUENCE [LARGE SCALE GENOMIC DNA]</scope>
    <source>
        <strain evidence="2 3">GTZY</strain>
    </source>
</reference>
<feature type="transmembrane region" description="Helical" evidence="1">
    <location>
        <begin position="48"/>
        <end position="68"/>
    </location>
</feature>
<dbReference type="RefSeq" id="WP_185896043.1">
    <property type="nucleotide sequence ID" value="NZ_CP060028.1"/>
</dbReference>
<dbReference type="Proteomes" id="UP000515506">
    <property type="component" value="Chromosome"/>
</dbReference>
<keyword evidence="1" id="KW-0812">Transmembrane</keyword>
<proteinExistence type="predicted"/>
<keyword evidence="1" id="KW-1133">Transmembrane helix</keyword>
<evidence type="ECO:0000313" key="3">
    <source>
        <dbReference type="Proteomes" id="UP000515506"/>
    </source>
</evidence>
<name>A0ABX6RFX9_PSEMX</name>
<dbReference type="EMBL" id="CP060028">
    <property type="protein sequence ID" value="QND80869.1"/>
    <property type="molecule type" value="Genomic_DNA"/>
</dbReference>
<evidence type="ECO:0000256" key="1">
    <source>
        <dbReference type="SAM" id="Phobius"/>
    </source>
</evidence>
<keyword evidence="1" id="KW-0472">Membrane</keyword>
<keyword evidence="3" id="KW-1185">Reference proteome</keyword>
<sequence length="69" mass="7811">MSTLSAPRIGSSAIQVKIVRGEWTGRKQKIAEEWLIYYRHKADRWNRFWMITGGVSAVAAAIFGVIAIF</sequence>